<evidence type="ECO:0000313" key="9">
    <source>
        <dbReference type="EMBL" id="MFC5985516.1"/>
    </source>
</evidence>
<dbReference type="Pfam" id="PF00213">
    <property type="entry name" value="OSCP"/>
    <property type="match status" value="1"/>
</dbReference>
<protein>
    <recommendedName>
        <fullName evidence="8">ATP synthase subunit delta</fullName>
    </recommendedName>
    <alternativeName>
        <fullName evidence="8">ATP synthase F(1) sector subunit delta</fullName>
    </alternativeName>
    <alternativeName>
        <fullName evidence="8">F-type ATPase subunit delta</fullName>
        <shortName evidence="8">F-ATPase subunit delta</shortName>
    </alternativeName>
</protein>
<dbReference type="HAMAP" id="MF_01416">
    <property type="entry name" value="ATP_synth_delta_bact"/>
    <property type="match status" value="1"/>
</dbReference>
<dbReference type="PRINTS" id="PR00125">
    <property type="entry name" value="ATPASEDELTA"/>
</dbReference>
<accession>A0ABW1IKB1</accession>
<comment type="function">
    <text evidence="8">This protein is part of the stalk that links CF(0) to CF(1). It either transmits conformational changes from CF(0) to CF(1) or is implicated in proton conduction.</text>
</comment>
<evidence type="ECO:0000256" key="8">
    <source>
        <dbReference type="HAMAP-Rule" id="MF_01416"/>
    </source>
</evidence>
<dbReference type="NCBIfam" id="NF004403">
    <property type="entry name" value="PRK05758.2-4"/>
    <property type="match status" value="1"/>
</dbReference>
<comment type="caution">
    <text evidence="9">The sequence shown here is derived from an EMBL/GenBank/DDBJ whole genome shotgun (WGS) entry which is preliminary data.</text>
</comment>
<comment type="similarity">
    <text evidence="8">Belongs to the ATPase delta chain family.</text>
</comment>
<evidence type="ECO:0000256" key="5">
    <source>
        <dbReference type="ARBA" id="ARBA00023136"/>
    </source>
</evidence>
<sequence length="182" mass="20035">MSSLMSIGKRYAKALFEAAHEQKAAEQVHEELEQISVLFEQDQQLADFMNHPSVDESAKLELVKKAFEGKVHPLLMNTLLLLVEKGRDNIIPAMRAAYAEIANEALGQAQAKVYTPTALTEEEVAAVAERFGTLTGKKVKVETIVDPSLLGGLVVRIGDRLYDGSLSGKLQQLRRSLTEKAM</sequence>
<dbReference type="SUPFAM" id="SSF47928">
    <property type="entry name" value="N-terminal domain of the delta subunit of the F1F0-ATP synthase"/>
    <property type="match status" value="1"/>
</dbReference>
<evidence type="ECO:0000256" key="3">
    <source>
        <dbReference type="ARBA" id="ARBA00022781"/>
    </source>
</evidence>
<reference evidence="10" key="1">
    <citation type="journal article" date="2019" name="Int. J. Syst. Evol. Microbiol.">
        <title>The Global Catalogue of Microorganisms (GCM) 10K type strain sequencing project: providing services to taxonomists for standard genome sequencing and annotation.</title>
        <authorList>
            <consortium name="The Broad Institute Genomics Platform"/>
            <consortium name="The Broad Institute Genome Sequencing Center for Infectious Disease"/>
            <person name="Wu L."/>
            <person name="Ma J."/>
        </authorList>
    </citation>
    <scope>NUCLEOTIDE SEQUENCE [LARGE SCALE GENOMIC DNA]</scope>
    <source>
        <strain evidence="10">CCM 8749</strain>
    </source>
</reference>
<dbReference type="Gene3D" id="1.10.520.20">
    <property type="entry name" value="N-terminal domain of the delta subunit of the F1F0-ATP synthase"/>
    <property type="match status" value="1"/>
</dbReference>
<keyword evidence="2 8" id="KW-0813">Transport</keyword>
<name>A0ABW1IKB1_9BACL</name>
<dbReference type="RefSeq" id="WP_379892427.1">
    <property type="nucleotide sequence ID" value="NZ_CBCSCT010000009.1"/>
</dbReference>
<evidence type="ECO:0000256" key="2">
    <source>
        <dbReference type="ARBA" id="ARBA00022448"/>
    </source>
</evidence>
<dbReference type="PANTHER" id="PTHR11910">
    <property type="entry name" value="ATP SYNTHASE DELTA CHAIN"/>
    <property type="match status" value="1"/>
</dbReference>
<gene>
    <name evidence="8" type="primary">atpH</name>
    <name evidence="9" type="ORF">ACFPXP_03575</name>
</gene>
<keyword evidence="3 8" id="KW-0375">Hydrogen ion transport</keyword>
<dbReference type="InterPro" id="IPR026015">
    <property type="entry name" value="ATP_synth_OSCP/delta_N_sf"/>
</dbReference>
<evidence type="ECO:0000256" key="7">
    <source>
        <dbReference type="ARBA" id="ARBA00023310"/>
    </source>
</evidence>
<evidence type="ECO:0000256" key="6">
    <source>
        <dbReference type="ARBA" id="ARBA00023196"/>
    </source>
</evidence>
<keyword evidence="7 8" id="KW-0066">ATP synthesis</keyword>
<dbReference type="EMBL" id="JBHSQV010000027">
    <property type="protein sequence ID" value="MFC5985516.1"/>
    <property type="molecule type" value="Genomic_DNA"/>
</dbReference>
<keyword evidence="8" id="KW-1003">Cell membrane</keyword>
<dbReference type="NCBIfam" id="TIGR01145">
    <property type="entry name" value="ATP_synt_delta"/>
    <property type="match status" value="1"/>
</dbReference>
<keyword evidence="10" id="KW-1185">Reference proteome</keyword>
<dbReference type="Proteomes" id="UP001596250">
    <property type="component" value="Unassembled WGS sequence"/>
</dbReference>
<comment type="function">
    <text evidence="8">F(1)F(0) ATP synthase produces ATP from ADP in the presence of a proton or sodium gradient. F-type ATPases consist of two structural domains, F(1) containing the extramembraneous catalytic core and F(0) containing the membrane proton channel, linked together by a central stalk and a peripheral stalk. During catalysis, ATP synthesis in the catalytic domain of F(1) is coupled via a rotary mechanism of the central stalk subunits to proton translocation.</text>
</comment>
<keyword evidence="4 8" id="KW-0406">Ion transport</keyword>
<organism evidence="9 10">
    <name type="scientific">Marinicrinis lubricantis</name>
    <dbReference type="NCBI Taxonomy" id="2086470"/>
    <lineage>
        <taxon>Bacteria</taxon>
        <taxon>Bacillati</taxon>
        <taxon>Bacillota</taxon>
        <taxon>Bacilli</taxon>
        <taxon>Bacillales</taxon>
        <taxon>Paenibacillaceae</taxon>
    </lineage>
</organism>
<evidence type="ECO:0000313" key="10">
    <source>
        <dbReference type="Proteomes" id="UP001596250"/>
    </source>
</evidence>
<proteinExistence type="inferred from homology"/>
<keyword evidence="5 8" id="KW-0472">Membrane</keyword>
<dbReference type="InterPro" id="IPR020781">
    <property type="entry name" value="ATPase_OSCP/d_CS"/>
</dbReference>
<dbReference type="PROSITE" id="PS00389">
    <property type="entry name" value="ATPASE_DELTA"/>
    <property type="match status" value="1"/>
</dbReference>
<evidence type="ECO:0000256" key="1">
    <source>
        <dbReference type="ARBA" id="ARBA00004370"/>
    </source>
</evidence>
<keyword evidence="6 8" id="KW-0139">CF(1)</keyword>
<evidence type="ECO:0000256" key="4">
    <source>
        <dbReference type="ARBA" id="ARBA00023065"/>
    </source>
</evidence>
<comment type="subcellular location">
    <subcellularLocation>
        <location evidence="8">Cell membrane</location>
        <topology evidence="8">Peripheral membrane protein</topology>
    </subcellularLocation>
    <subcellularLocation>
        <location evidence="1">Membrane</location>
    </subcellularLocation>
</comment>
<dbReference type="InterPro" id="IPR000711">
    <property type="entry name" value="ATPase_OSCP/dsu"/>
</dbReference>